<proteinExistence type="inferred from homology"/>
<evidence type="ECO:0000256" key="2">
    <source>
        <dbReference type="ARBA" id="ARBA00022801"/>
    </source>
</evidence>
<keyword evidence="5" id="KW-0413">Isomerase</keyword>
<dbReference type="KEGG" id="cten:18247276"/>
<organism evidence="7">
    <name type="scientific">Candida tenuis (strain ATCC 10573 / BCRC 21748 / CBS 615 / JCM 9827 / NBRC 10315 / NRRL Y-1498 / VKM Y-70)</name>
    <name type="common">Yeast</name>
    <name type="synonym">Yamadazyma tenuis</name>
    <dbReference type="NCBI Taxonomy" id="590646"/>
    <lineage>
        <taxon>Eukaryota</taxon>
        <taxon>Fungi</taxon>
        <taxon>Dikarya</taxon>
        <taxon>Ascomycota</taxon>
        <taxon>Saccharomycotina</taxon>
        <taxon>Pichiomycetes</taxon>
        <taxon>Debaryomycetaceae</taxon>
        <taxon>Yamadazyma</taxon>
    </lineage>
</organism>
<dbReference type="STRING" id="590646.G3B368"/>
<dbReference type="GO" id="GO:0006637">
    <property type="term" value="P:acyl-CoA metabolic process"/>
    <property type="evidence" value="ECO:0007669"/>
    <property type="project" value="InterPro"/>
</dbReference>
<dbReference type="HOGENOM" id="CLU_032690_2_1_1"/>
<dbReference type="Gene3D" id="2.40.160.210">
    <property type="entry name" value="Acyl-CoA thioesterase, double hotdog domain"/>
    <property type="match status" value="1"/>
</dbReference>
<name>G3B368_CANTC</name>
<dbReference type="InterPro" id="IPR003703">
    <property type="entry name" value="Acyl_CoA_thio"/>
</dbReference>
<gene>
    <name evidence="6" type="ORF">CANTEDRAFT_114133</name>
</gene>
<evidence type="ECO:0000313" key="7">
    <source>
        <dbReference type="Proteomes" id="UP000000707"/>
    </source>
</evidence>
<comment type="similarity">
    <text evidence="1">Belongs to the C/M/P thioester hydrolase family.</text>
</comment>
<dbReference type="PANTHER" id="PTHR11066">
    <property type="entry name" value="ACYL-COA THIOESTERASE"/>
    <property type="match status" value="1"/>
</dbReference>
<dbReference type="RefSeq" id="XP_006686678.1">
    <property type="nucleotide sequence ID" value="XM_006686615.1"/>
</dbReference>
<dbReference type="GO" id="GO:0005782">
    <property type="term" value="C:peroxisomal matrix"/>
    <property type="evidence" value="ECO:0007669"/>
    <property type="project" value="UniProtKB-SubCell"/>
</dbReference>
<dbReference type="GO" id="GO:0016853">
    <property type="term" value="F:isomerase activity"/>
    <property type="evidence" value="ECO:0007669"/>
    <property type="project" value="UniProtKB-KW"/>
</dbReference>
<evidence type="ECO:0000313" key="6">
    <source>
        <dbReference type="EMBL" id="EGV64364.1"/>
    </source>
</evidence>
<dbReference type="InterPro" id="IPR029069">
    <property type="entry name" value="HotDog_dom_sf"/>
</dbReference>
<reference evidence="6 7" key="1">
    <citation type="journal article" date="2011" name="Proc. Natl. Acad. Sci. U.S.A.">
        <title>Comparative genomics of xylose-fermenting fungi for enhanced biofuel production.</title>
        <authorList>
            <person name="Wohlbach D.J."/>
            <person name="Kuo A."/>
            <person name="Sato T.K."/>
            <person name="Potts K.M."/>
            <person name="Salamov A.A."/>
            <person name="LaButti K.M."/>
            <person name="Sun H."/>
            <person name="Clum A."/>
            <person name="Pangilinan J.L."/>
            <person name="Lindquist E.A."/>
            <person name="Lucas S."/>
            <person name="Lapidus A."/>
            <person name="Jin M."/>
            <person name="Gunawan C."/>
            <person name="Balan V."/>
            <person name="Dale B.E."/>
            <person name="Jeffries T.W."/>
            <person name="Zinkel R."/>
            <person name="Barry K.W."/>
            <person name="Grigoriev I.V."/>
            <person name="Gasch A.P."/>
        </authorList>
    </citation>
    <scope>NUCLEOTIDE SEQUENCE [LARGE SCALE GENOMIC DNA]</scope>
    <source>
        <strain evidence="6">ATCC 10573</strain>
        <strain evidence="7">ATCC 10573 / BCRC 21748 / CBS 615 / JCM 9827 / NBRC 10315 / NRRL Y-1498 / VKM Y-70</strain>
    </source>
</reference>
<dbReference type="GO" id="GO:0009062">
    <property type="term" value="P:fatty acid catabolic process"/>
    <property type="evidence" value="ECO:0007669"/>
    <property type="project" value="TreeGrafter"/>
</dbReference>
<keyword evidence="2" id="KW-0378">Hydrolase</keyword>
<dbReference type="GO" id="GO:0047617">
    <property type="term" value="F:fatty acyl-CoA hydrolase activity"/>
    <property type="evidence" value="ECO:0007669"/>
    <property type="project" value="InterPro"/>
</dbReference>
<dbReference type="PANTHER" id="PTHR11066:SF34">
    <property type="entry name" value="ACYL-COENZYME A THIOESTERASE 8"/>
    <property type="match status" value="1"/>
</dbReference>
<dbReference type="EMBL" id="GL996521">
    <property type="protein sequence ID" value="EGV64363.1"/>
    <property type="molecule type" value="Genomic_DNA"/>
</dbReference>
<feature type="domain" description="Acyl-CoA thioesterase-like N-terminal HotDog" evidence="3">
    <location>
        <begin position="33"/>
        <end position="111"/>
    </location>
</feature>
<dbReference type="InterPro" id="IPR049450">
    <property type="entry name" value="ACOT8-like_C"/>
</dbReference>
<accession>G3B368</accession>
<keyword evidence="7" id="KW-1185">Reference proteome</keyword>
<feature type="domain" description="Acyl-CoA thioesterase-like C-terminal" evidence="4">
    <location>
        <begin position="187"/>
        <end position="300"/>
    </location>
</feature>
<dbReference type="Pfam" id="PF13622">
    <property type="entry name" value="4HBT_3"/>
    <property type="match status" value="1"/>
</dbReference>
<dbReference type="Proteomes" id="UP000000707">
    <property type="component" value="Unassembled WGS sequence"/>
</dbReference>
<dbReference type="EMBL" id="GL996521">
    <property type="protein sequence ID" value="EGV64364.1"/>
    <property type="molecule type" value="Genomic_DNA"/>
</dbReference>
<dbReference type="InterPro" id="IPR042171">
    <property type="entry name" value="Acyl-CoA_hotdog"/>
</dbReference>
<evidence type="ECO:0000259" key="3">
    <source>
        <dbReference type="Pfam" id="PF13622"/>
    </source>
</evidence>
<dbReference type="OrthoDB" id="68328at2759"/>
<evidence type="ECO:0000259" key="4">
    <source>
        <dbReference type="Pfam" id="PF20789"/>
    </source>
</evidence>
<protein>
    <submittedName>
        <fullName evidence="5">Thioesterase/thiol ester dehydrase-isomerase</fullName>
    </submittedName>
</protein>
<dbReference type="AlphaFoldDB" id="G3B368"/>
<evidence type="ECO:0000256" key="1">
    <source>
        <dbReference type="ARBA" id="ARBA00006538"/>
    </source>
</evidence>
<dbReference type="InterPro" id="IPR049449">
    <property type="entry name" value="TesB_ACOT8-like_N"/>
</dbReference>
<dbReference type="GeneID" id="18247276"/>
<dbReference type="CDD" id="cd03444">
    <property type="entry name" value="Thioesterase_II_repeat1"/>
    <property type="match status" value="1"/>
</dbReference>
<sequence>MYKSRQYEVVKRSEELVYGRRPLQSIDQKVTKLVFGGELIAQSIMAAWETLEDGWTPNSFHSYFMRPASTETVIRYEISSNSDGHNYKNRLVHCYQEKGDKLCFIAMISFAQKNDMKKRQLDFQNSPNPNVKNVPFDFQFSPNEYFYKYKDRMEELMVFNHTNDHISAMIPPEIFEDAGDAENQLEVGERRLGFFTRVNVDGVQPVHKKWNYVDFAFVSDATTLVLFYRCLGTAFSMKYFWYTYATMDHNIYFHDDDFNITDWLFVDFRFVRLSNGRVLFLSFYFNRDGKLVASITQEAQVQIPQKVADKATSGSYKL</sequence>
<dbReference type="eggNOG" id="KOG3016">
    <property type="taxonomic scope" value="Eukaryota"/>
</dbReference>
<dbReference type="CDD" id="cd03445">
    <property type="entry name" value="Thioesterase_II_repeat2"/>
    <property type="match status" value="1"/>
</dbReference>
<dbReference type="Pfam" id="PF20789">
    <property type="entry name" value="4HBT_3C"/>
    <property type="match status" value="1"/>
</dbReference>
<dbReference type="SUPFAM" id="SSF54637">
    <property type="entry name" value="Thioesterase/thiol ester dehydrase-isomerase"/>
    <property type="match status" value="2"/>
</dbReference>
<evidence type="ECO:0000313" key="5">
    <source>
        <dbReference type="EMBL" id="EGV64363.1"/>
    </source>
</evidence>